<evidence type="ECO:0000256" key="1">
    <source>
        <dbReference type="ARBA" id="ARBA00009741"/>
    </source>
</evidence>
<dbReference type="InterPro" id="IPR004498">
    <property type="entry name" value="Ribosomal_PrmA_MeTrfase"/>
</dbReference>
<dbReference type="GO" id="GO:0005739">
    <property type="term" value="C:mitochondrion"/>
    <property type="evidence" value="ECO:0007669"/>
    <property type="project" value="TreeGrafter"/>
</dbReference>
<dbReference type="Pfam" id="PF06325">
    <property type="entry name" value="PrmA"/>
    <property type="match status" value="1"/>
</dbReference>
<name>A0A5D2CPR3_GOSDA</name>
<dbReference type="InterPro" id="IPR050078">
    <property type="entry name" value="Ribosomal_L11_MeTrfase_PrmA"/>
</dbReference>
<comment type="similarity">
    <text evidence="6">Belongs to the methyltransferase superfamily. ETFBKMT family.</text>
</comment>
<protein>
    <recommendedName>
        <fullName evidence="8">ETFB lysine methyltransferase</fullName>
    </recommendedName>
    <alternativeName>
        <fullName evidence="7">Protein N-lysine methyltransferase METTL20</fullName>
    </alternativeName>
</protein>
<dbReference type="HAMAP" id="MF_00735">
    <property type="entry name" value="Methyltr_PrmA"/>
    <property type="match status" value="1"/>
</dbReference>
<evidence type="ECO:0000256" key="2">
    <source>
        <dbReference type="ARBA" id="ARBA00022490"/>
    </source>
</evidence>
<dbReference type="Proteomes" id="UP000323506">
    <property type="component" value="Chromosome D05"/>
</dbReference>
<dbReference type="GO" id="GO:0016279">
    <property type="term" value="F:protein-lysine N-methyltransferase activity"/>
    <property type="evidence" value="ECO:0007669"/>
    <property type="project" value="TreeGrafter"/>
</dbReference>
<evidence type="ECO:0000256" key="7">
    <source>
        <dbReference type="ARBA" id="ARBA00041867"/>
    </source>
</evidence>
<dbReference type="PANTHER" id="PTHR43648:SF1">
    <property type="entry name" value="ELECTRON TRANSFER FLAVOPROTEIN BETA SUBUNIT LYSINE METHYLTRANSFERASE"/>
    <property type="match status" value="1"/>
</dbReference>
<gene>
    <name evidence="9" type="ORF">ES288_D05G407000v1</name>
</gene>
<dbReference type="Gene3D" id="3.40.50.150">
    <property type="entry name" value="Vaccinia Virus protein VP39"/>
    <property type="match status" value="1"/>
</dbReference>
<keyword evidence="3" id="KW-0489">Methyltransferase</keyword>
<keyword evidence="5" id="KW-0949">S-adenosyl-L-methionine</keyword>
<evidence type="ECO:0000256" key="6">
    <source>
        <dbReference type="ARBA" id="ARBA00037932"/>
    </source>
</evidence>
<organism evidence="9 10">
    <name type="scientific">Gossypium darwinii</name>
    <name type="common">Darwin's cotton</name>
    <name type="synonym">Gossypium barbadense var. darwinii</name>
    <dbReference type="NCBI Taxonomy" id="34276"/>
    <lineage>
        <taxon>Eukaryota</taxon>
        <taxon>Viridiplantae</taxon>
        <taxon>Streptophyta</taxon>
        <taxon>Embryophyta</taxon>
        <taxon>Tracheophyta</taxon>
        <taxon>Spermatophyta</taxon>
        <taxon>Magnoliopsida</taxon>
        <taxon>eudicotyledons</taxon>
        <taxon>Gunneridae</taxon>
        <taxon>Pentapetalae</taxon>
        <taxon>rosids</taxon>
        <taxon>malvids</taxon>
        <taxon>Malvales</taxon>
        <taxon>Malvaceae</taxon>
        <taxon>Malvoideae</taxon>
        <taxon>Gossypium</taxon>
    </lineage>
</organism>
<dbReference type="AlphaFoldDB" id="A0A5D2CPR3"/>
<dbReference type="InterPro" id="IPR029063">
    <property type="entry name" value="SAM-dependent_MTases_sf"/>
</dbReference>
<reference evidence="9 10" key="1">
    <citation type="submission" date="2019-06" db="EMBL/GenBank/DDBJ databases">
        <title>WGS assembly of Gossypium darwinii.</title>
        <authorList>
            <person name="Chen Z.J."/>
            <person name="Sreedasyam A."/>
            <person name="Ando A."/>
            <person name="Song Q."/>
            <person name="De L."/>
            <person name="Hulse-Kemp A."/>
            <person name="Ding M."/>
            <person name="Ye W."/>
            <person name="Kirkbride R."/>
            <person name="Jenkins J."/>
            <person name="Plott C."/>
            <person name="Lovell J."/>
            <person name="Lin Y.-M."/>
            <person name="Vaughn R."/>
            <person name="Liu B."/>
            <person name="Li W."/>
            <person name="Simpson S."/>
            <person name="Scheffler B."/>
            <person name="Saski C."/>
            <person name="Grover C."/>
            <person name="Hu G."/>
            <person name="Conover J."/>
            <person name="Carlson J."/>
            <person name="Shu S."/>
            <person name="Boston L."/>
            <person name="Williams M."/>
            <person name="Peterson D."/>
            <person name="Mcgee K."/>
            <person name="Jones D."/>
            <person name="Wendel J."/>
            <person name="Stelly D."/>
            <person name="Grimwood J."/>
            <person name="Schmutz J."/>
        </authorList>
    </citation>
    <scope>NUCLEOTIDE SEQUENCE [LARGE SCALE GENOMIC DNA]</scope>
    <source>
        <strain evidence="9">1808015.09</strain>
    </source>
</reference>
<evidence type="ECO:0000313" key="9">
    <source>
        <dbReference type="EMBL" id="TYG71561.1"/>
    </source>
</evidence>
<keyword evidence="4" id="KW-0808">Transferase</keyword>
<keyword evidence="10" id="KW-1185">Reference proteome</keyword>
<dbReference type="CDD" id="cd02440">
    <property type="entry name" value="AdoMet_MTases"/>
    <property type="match status" value="1"/>
</dbReference>
<dbReference type="PANTHER" id="PTHR43648">
    <property type="entry name" value="ELECTRON TRANSFER FLAVOPROTEIN BETA SUBUNIT LYSINE METHYLTRANSFERASE"/>
    <property type="match status" value="1"/>
</dbReference>
<evidence type="ECO:0000256" key="4">
    <source>
        <dbReference type="ARBA" id="ARBA00022679"/>
    </source>
</evidence>
<evidence type="ECO:0000256" key="8">
    <source>
        <dbReference type="ARBA" id="ARBA00042266"/>
    </source>
</evidence>
<sequence>MNSNQTFISAPLGKKMALRHFFKHLTILTSSYGFCTLSSRFIHPSLTTLFNNINPKSQPLIPAKFSLPLSHCYTSLSHPSTSTLLSPYLSVRIRCPKDIADVFSEALMCFGASSTTVDEDDNCDTSNEICIESIFPESEDVDVCISLAADSVGLKMIPSYEVKTGEHYDWIKKTQESFDPVEVTEGLWIVPVWKTPPDVKATNIILNPGLAFGTGEHPTTRLCLLLLQRLIIGGERFLDYGTGSGILAIAALKFGASFSVGIDIDPLAITSARHNAALNDIGPENFQLRLVSSNTSSPSADEHKDIQEQTSFEAVAESEHETYDVIVANILLNPLLELADDIVSHARPGAAIGLSGILSEQVPCIIDRYSPLLDNISVSEIDDWACLSDTMVTSYNILSIFAVTHTRTGINVHF</sequence>
<evidence type="ECO:0000313" key="10">
    <source>
        <dbReference type="Proteomes" id="UP000323506"/>
    </source>
</evidence>
<dbReference type="EMBL" id="CM017705">
    <property type="protein sequence ID" value="TYG71561.1"/>
    <property type="molecule type" value="Genomic_DNA"/>
</dbReference>
<evidence type="ECO:0000256" key="5">
    <source>
        <dbReference type="ARBA" id="ARBA00022691"/>
    </source>
</evidence>
<comment type="similarity">
    <text evidence="1">Belongs to the methyltransferase superfamily. PrmA family.</text>
</comment>
<proteinExistence type="inferred from homology"/>
<dbReference type="SUPFAM" id="SSF53335">
    <property type="entry name" value="S-adenosyl-L-methionine-dependent methyltransferases"/>
    <property type="match status" value="1"/>
</dbReference>
<evidence type="ECO:0000256" key="3">
    <source>
        <dbReference type="ARBA" id="ARBA00022603"/>
    </source>
</evidence>
<accession>A0A5D2CPR3</accession>
<keyword evidence="2" id="KW-0963">Cytoplasm</keyword>
<dbReference type="GO" id="GO:0032259">
    <property type="term" value="P:methylation"/>
    <property type="evidence" value="ECO:0007669"/>
    <property type="project" value="UniProtKB-KW"/>
</dbReference>